<dbReference type="PANTHER" id="PTHR24320">
    <property type="entry name" value="RETINOL DEHYDROGENASE"/>
    <property type="match status" value="1"/>
</dbReference>
<protein>
    <submittedName>
        <fullName evidence="3">Putative short chain dehydrogenase</fullName>
    </submittedName>
</protein>
<dbReference type="SUPFAM" id="SSF51735">
    <property type="entry name" value="NAD(P)-binding Rossmann-fold domains"/>
    <property type="match status" value="1"/>
</dbReference>
<proteinExistence type="inferred from homology"/>
<sequence>MPPLLFNPVAHLPTFNPLALLRMAGAMTSHNFTLADTPDLAGRVAVVTGGSAGLGREFCAQLLLHGAAKIYVVARSESRFADARAEWSEKHGLSDSDLARRVDFIRCDLTDVDAVQRAARVLLDRLDRLDILILNAALPLSADYQLSPQGVELQFAGNHLGHFVLTNLLLPLVEKTASEHGQARILTVSSSLHLACQELSLPLLTSPAPTKSPAALDSFWRYARSKLANILFTRELARRLDNMGLSNVYVNSFFPGNIPTDAWDSWKDLFGTLVGTAAKSVFQQVGHTPEEAAATAMYLAASPDVMSKGVKGKYFVPVSQEEETSTVANDKDLQKNLWYWSDNKVTETLGKGWQNA</sequence>
<dbReference type="InterPro" id="IPR002347">
    <property type="entry name" value="SDR_fam"/>
</dbReference>
<accession>A0A0G2GZV4</accession>
<evidence type="ECO:0000256" key="2">
    <source>
        <dbReference type="ARBA" id="ARBA00023002"/>
    </source>
</evidence>
<dbReference type="GO" id="GO:0016491">
    <property type="term" value="F:oxidoreductase activity"/>
    <property type="evidence" value="ECO:0007669"/>
    <property type="project" value="UniProtKB-KW"/>
</dbReference>
<evidence type="ECO:0000313" key="4">
    <source>
        <dbReference type="Proteomes" id="UP000034182"/>
    </source>
</evidence>
<evidence type="ECO:0000313" key="3">
    <source>
        <dbReference type="EMBL" id="KKY22130.1"/>
    </source>
</evidence>
<dbReference type="AlphaFoldDB" id="A0A0G2GZV4"/>
<comment type="similarity">
    <text evidence="1">Belongs to the short-chain dehydrogenases/reductases (SDR) family.</text>
</comment>
<dbReference type="Pfam" id="PF00106">
    <property type="entry name" value="adh_short"/>
    <property type="match status" value="1"/>
</dbReference>
<dbReference type="Proteomes" id="UP000034182">
    <property type="component" value="Unassembled WGS sequence"/>
</dbReference>
<comment type="caution">
    <text evidence="3">The sequence shown here is derived from an EMBL/GenBank/DDBJ whole genome shotgun (WGS) entry which is preliminary data.</text>
</comment>
<dbReference type="Gene3D" id="3.40.50.720">
    <property type="entry name" value="NAD(P)-binding Rossmann-like Domain"/>
    <property type="match status" value="1"/>
</dbReference>
<keyword evidence="2" id="KW-0560">Oxidoreductase</keyword>
<dbReference type="PANTHER" id="PTHR24320:SF154">
    <property type="entry name" value="OXIDOREDUCTASE, SHORT-CHAIN DEHYDROGENASE_REDUCTASE FAMILY (AFU_ORTHOLOGUE AFUA_2G04560)"/>
    <property type="match status" value="1"/>
</dbReference>
<gene>
    <name evidence="3" type="ORF">UCDDS831_g03967</name>
</gene>
<dbReference type="InterPro" id="IPR036291">
    <property type="entry name" value="NAD(P)-bd_dom_sf"/>
</dbReference>
<dbReference type="EMBL" id="LAQI01000079">
    <property type="protein sequence ID" value="KKY22130.1"/>
    <property type="molecule type" value="Genomic_DNA"/>
</dbReference>
<reference evidence="3 4" key="2">
    <citation type="submission" date="2015-05" db="EMBL/GenBank/DDBJ databases">
        <title>Distinctive expansion of gene families associated with plant cell wall degradation and secondary metabolism in the genomes of grapevine trunk pathogens.</title>
        <authorList>
            <person name="Lawrence D.P."/>
            <person name="Travadon R."/>
            <person name="Rolshausen P.E."/>
            <person name="Baumgartner K."/>
        </authorList>
    </citation>
    <scope>NUCLEOTIDE SEQUENCE [LARGE SCALE GENOMIC DNA]</scope>
    <source>
        <strain evidence="3">DS831</strain>
    </source>
</reference>
<organism evidence="3 4">
    <name type="scientific">Diplodia seriata</name>
    <dbReference type="NCBI Taxonomy" id="420778"/>
    <lineage>
        <taxon>Eukaryota</taxon>
        <taxon>Fungi</taxon>
        <taxon>Dikarya</taxon>
        <taxon>Ascomycota</taxon>
        <taxon>Pezizomycotina</taxon>
        <taxon>Dothideomycetes</taxon>
        <taxon>Dothideomycetes incertae sedis</taxon>
        <taxon>Botryosphaeriales</taxon>
        <taxon>Botryosphaeriaceae</taxon>
        <taxon>Diplodia</taxon>
    </lineage>
</organism>
<reference evidence="3 4" key="1">
    <citation type="submission" date="2015-03" db="EMBL/GenBank/DDBJ databases">
        <authorList>
            <person name="Morales-Cruz A."/>
            <person name="Amrine K.C."/>
            <person name="Cantu D."/>
        </authorList>
    </citation>
    <scope>NUCLEOTIDE SEQUENCE [LARGE SCALE GENOMIC DNA]</scope>
    <source>
        <strain evidence="3">DS831</strain>
    </source>
</reference>
<evidence type="ECO:0000256" key="1">
    <source>
        <dbReference type="ARBA" id="ARBA00006484"/>
    </source>
</evidence>
<name>A0A0G2GZV4_9PEZI</name>
<dbReference type="PRINTS" id="PR00081">
    <property type="entry name" value="GDHRDH"/>
</dbReference>